<sequence>MAAAAQVPVTVLPTLQKLGGTVDPNLDAQAVAKAWFDAFVGAMAAKDATAVVDLLVDDAFWRDMLVLTWDYHTFEGRDRVKEFLTDQLPKFSPSGFRLREDLVGLQTPFEDLAWIQGYFTFDTTVGHASGIFRLVPVVNGSWKGHTVYTNLEDLKGFPEKIGPLRNKETNHGKWAEARRKEQECLDEEPSVIIIGGGQSGLEAAARLKVLGVKALVIERNERVGDNWRKRYAALCLHDPVWYDHMPYLPFPPTWPVFTPALKLADWLEFYAHSLELDVWTSTRVMSVEPGTKGKKWTVKVIRWDGRERLFEVNHVVFALGFSSDTIRMPNVPYQDKFEGQVLHASKYKLASDHLHKKVVVVGACTSAHDICSDCADHGVDVTMIQRSSTYVMSTKNGGPMLLGALYAENGPPTDLADRINSSFPNAIVKLLHRRVTKLLAEADKDILNGLRKVGFKLNMGEDGSGLLQLVLKKAGGYYFDVGASQKIIDGKIKLKTDGHIARFTPTGLLFEDGSTLDADVVIFATGYENAREAYLQLLPADLHSAVQPVWGINEEGELNSVSREIGGRGPGASKVAGLWSLMGTLAMCRFFSKHVALQIKAYEEGIFGERY</sequence>
<dbReference type="InterPro" id="IPR020946">
    <property type="entry name" value="Flavin_mOase-like"/>
</dbReference>
<evidence type="ECO:0000313" key="5">
    <source>
        <dbReference type="Proteomes" id="UP000054018"/>
    </source>
</evidence>
<dbReference type="STRING" id="765257.A0A0C9ZJS6"/>
<protein>
    <recommendedName>
        <fullName evidence="6">FAD/NAD(P)-binding domain-containing protein</fullName>
    </recommendedName>
</protein>
<dbReference type="PANTHER" id="PTHR43539:SF26">
    <property type="entry name" value="MONOOXYGENASE, PUTATIVE-RELATED"/>
    <property type="match status" value="1"/>
</dbReference>
<dbReference type="SUPFAM" id="SSF54427">
    <property type="entry name" value="NTF2-like"/>
    <property type="match status" value="1"/>
</dbReference>
<gene>
    <name evidence="4" type="ORF">PISMIDRAFT_679944</name>
</gene>
<name>A0A0C9ZJS6_9AGAM</name>
<keyword evidence="2" id="KW-0274">FAD</keyword>
<dbReference type="Gene3D" id="3.50.50.60">
    <property type="entry name" value="FAD/NAD(P)-binding domain"/>
    <property type="match status" value="2"/>
</dbReference>
<dbReference type="InterPro" id="IPR036188">
    <property type="entry name" value="FAD/NAD-bd_sf"/>
</dbReference>
<dbReference type="HOGENOM" id="CLU_015676_1_0_1"/>
<keyword evidence="1" id="KW-0285">Flavoprotein</keyword>
<dbReference type="InterPro" id="IPR050982">
    <property type="entry name" value="Auxin_biosynth/cation_transpt"/>
</dbReference>
<dbReference type="GO" id="GO:0004499">
    <property type="term" value="F:N,N-dimethylaniline monooxygenase activity"/>
    <property type="evidence" value="ECO:0007669"/>
    <property type="project" value="InterPro"/>
</dbReference>
<dbReference type="GO" id="GO:0050660">
    <property type="term" value="F:flavin adenine dinucleotide binding"/>
    <property type="evidence" value="ECO:0007669"/>
    <property type="project" value="InterPro"/>
</dbReference>
<proteinExistence type="predicted"/>
<dbReference type="PRINTS" id="PR00411">
    <property type="entry name" value="PNDRDTASEI"/>
</dbReference>
<dbReference type="PANTHER" id="PTHR43539">
    <property type="entry name" value="FLAVIN-BINDING MONOOXYGENASE-LIKE PROTEIN (AFU_ORTHOLOGUE AFUA_4G09220)"/>
    <property type="match status" value="1"/>
</dbReference>
<evidence type="ECO:0000256" key="1">
    <source>
        <dbReference type="ARBA" id="ARBA00022630"/>
    </source>
</evidence>
<keyword evidence="3" id="KW-0560">Oxidoreductase</keyword>
<dbReference type="Proteomes" id="UP000054018">
    <property type="component" value="Unassembled WGS sequence"/>
</dbReference>
<reference evidence="5" key="2">
    <citation type="submission" date="2015-01" db="EMBL/GenBank/DDBJ databases">
        <title>Evolutionary Origins and Diversification of the Mycorrhizal Mutualists.</title>
        <authorList>
            <consortium name="DOE Joint Genome Institute"/>
            <consortium name="Mycorrhizal Genomics Consortium"/>
            <person name="Kohler A."/>
            <person name="Kuo A."/>
            <person name="Nagy L.G."/>
            <person name="Floudas D."/>
            <person name="Copeland A."/>
            <person name="Barry K.W."/>
            <person name="Cichocki N."/>
            <person name="Veneault-Fourrey C."/>
            <person name="LaButti K."/>
            <person name="Lindquist E.A."/>
            <person name="Lipzen A."/>
            <person name="Lundell T."/>
            <person name="Morin E."/>
            <person name="Murat C."/>
            <person name="Riley R."/>
            <person name="Ohm R."/>
            <person name="Sun H."/>
            <person name="Tunlid A."/>
            <person name="Henrissat B."/>
            <person name="Grigoriev I.V."/>
            <person name="Hibbett D.S."/>
            <person name="Martin F."/>
        </authorList>
    </citation>
    <scope>NUCLEOTIDE SEQUENCE [LARGE SCALE GENOMIC DNA]</scope>
    <source>
        <strain evidence="5">441</strain>
    </source>
</reference>
<dbReference type="AlphaFoldDB" id="A0A0C9ZJS6"/>
<organism evidence="4 5">
    <name type="scientific">Pisolithus microcarpus 441</name>
    <dbReference type="NCBI Taxonomy" id="765257"/>
    <lineage>
        <taxon>Eukaryota</taxon>
        <taxon>Fungi</taxon>
        <taxon>Dikarya</taxon>
        <taxon>Basidiomycota</taxon>
        <taxon>Agaricomycotina</taxon>
        <taxon>Agaricomycetes</taxon>
        <taxon>Agaricomycetidae</taxon>
        <taxon>Boletales</taxon>
        <taxon>Sclerodermatineae</taxon>
        <taxon>Pisolithaceae</taxon>
        <taxon>Pisolithus</taxon>
    </lineage>
</organism>
<evidence type="ECO:0000256" key="3">
    <source>
        <dbReference type="ARBA" id="ARBA00023002"/>
    </source>
</evidence>
<evidence type="ECO:0008006" key="6">
    <source>
        <dbReference type="Google" id="ProtNLM"/>
    </source>
</evidence>
<dbReference type="SUPFAM" id="SSF51905">
    <property type="entry name" value="FAD/NAD(P)-binding domain"/>
    <property type="match status" value="1"/>
</dbReference>
<dbReference type="OrthoDB" id="74360at2759"/>
<dbReference type="GO" id="GO:0050661">
    <property type="term" value="F:NADP binding"/>
    <property type="evidence" value="ECO:0007669"/>
    <property type="project" value="InterPro"/>
</dbReference>
<dbReference type="EMBL" id="KN833736">
    <property type="protein sequence ID" value="KIK22727.1"/>
    <property type="molecule type" value="Genomic_DNA"/>
</dbReference>
<evidence type="ECO:0000256" key="2">
    <source>
        <dbReference type="ARBA" id="ARBA00022827"/>
    </source>
</evidence>
<dbReference type="Pfam" id="PF00743">
    <property type="entry name" value="FMO-like"/>
    <property type="match status" value="1"/>
</dbReference>
<reference evidence="4 5" key="1">
    <citation type="submission" date="2014-04" db="EMBL/GenBank/DDBJ databases">
        <authorList>
            <consortium name="DOE Joint Genome Institute"/>
            <person name="Kuo A."/>
            <person name="Kohler A."/>
            <person name="Costa M.D."/>
            <person name="Nagy L.G."/>
            <person name="Floudas D."/>
            <person name="Copeland A."/>
            <person name="Barry K.W."/>
            <person name="Cichocki N."/>
            <person name="Veneault-Fourrey C."/>
            <person name="LaButti K."/>
            <person name="Lindquist E.A."/>
            <person name="Lipzen A."/>
            <person name="Lundell T."/>
            <person name="Morin E."/>
            <person name="Murat C."/>
            <person name="Sun H."/>
            <person name="Tunlid A."/>
            <person name="Henrissat B."/>
            <person name="Grigoriev I.V."/>
            <person name="Hibbett D.S."/>
            <person name="Martin F."/>
            <person name="Nordberg H.P."/>
            <person name="Cantor M.N."/>
            <person name="Hua S.X."/>
        </authorList>
    </citation>
    <scope>NUCLEOTIDE SEQUENCE [LARGE SCALE GENOMIC DNA]</scope>
    <source>
        <strain evidence="4 5">441</strain>
    </source>
</reference>
<accession>A0A0C9ZJS6</accession>
<dbReference type="InterPro" id="IPR032710">
    <property type="entry name" value="NTF2-like_dom_sf"/>
</dbReference>
<keyword evidence="5" id="KW-1185">Reference proteome</keyword>
<evidence type="ECO:0000313" key="4">
    <source>
        <dbReference type="EMBL" id="KIK22727.1"/>
    </source>
</evidence>
<dbReference type="Gene3D" id="3.10.450.50">
    <property type="match status" value="1"/>
</dbReference>